<sequence length="119" mass="13361">MVFGGSGETTPISIARMNVRILRIDLVVEAGEYVTLPGREGNSSAFTIRNFVTTGTFSFGGHRNEIEFRCVTFELRKPLRVITHKVIRLILHSFCHHRLAVRLIGLQPRVVGTTLRRGS</sequence>
<gene>
    <name evidence="1" type="ORF">CA13_63670</name>
</gene>
<organism evidence="1 2">
    <name type="scientific">Novipirellula herctigrandis</name>
    <dbReference type="NCBI Taxonomy" id="2527986"/>
    <lineage>
        <taxon>Bacteria</taxon>
        <taxon>Pseudomonadati</taxon>
        <taxon>Planctomycetota</taxon>
        <taxon>Planctomycetia</taxon>
        <taxon>Pirellulales</taxon>
        <taxon>Pirellulaceae</taxon>
        <taxon>Novipirellula</taxon>
    </lineage>
</organism>
<evidence type="ECO:0000313" key="2">
    <source>
        <dbReference type="Proteomes" id="UP000315010"/>
    </source>
</evidence>
<keyword evidence="2" id="KW-1185">Reference proteome</keyword>
<name>A0A5C5ZCK2_9BACT</name>
<proteinExistence type="predicted"/>
<comment type="caution">
    <text evidence="1">The sequence shown here is derived from an EMBL/GenBank/DDBJ whole genome shotgun (WGS) entry which is preliminary data.</text>
</comment>
<dbReference type="EMBL" id="SJPJ01000001">
    <property type="protein sequence ID" value="TWT84886.1"/>
    <property type="molecule type" value="Genomic_DNA"/>
</dbReference>
<evidence type="ECO:0000313" key="1">
    <source>
        <dbReference type="EMBL" id="TWT84886.1"/>
    </source>
</evidence>
<protein>
    <submittedName>
        <fullName evidence="1">Uncharacterized protein</fullName>
    </submittedName>
</protein>
<dbReference type="Proteomes" id="UP000315010">
    <property type="component" value="Unassembled WGS sequence"/>
</dbReference>
<dbReference type="AlphaFoldDB" id="A0A5C5ZCK2"/>
<reference evidence="1 2" key="1">
    <citation type="submission" date="2019-02" db="EMBL/GenBank/DDBJ databases">
        <title>Deep-cultivation of Planctomycetes and their phenomic and genomic characterization uncovers novel biology.</title>
        <authorList>
            <person name="Wiegand S."/>
            <person name="Jogler M."/>
            <person name="Boedeker C."/>
            <person name="Pinto D."/>
            <person name="Vollmers J."/>
            <person name="Rivas-Marin E."/>
            <person name="Kohn T."/>
            <person name="Peeters S.H."/>
            <person name="Heuer A."/>
            <person name="Rast P."/>
            <person name="Oberbeckmann S."/>
            <person name="Bunk B."/>
            <person name="Jeske O."/>
            <person name="Meyerdierks A."/>
            <person name="Storesund J.E."/>
            <person name="Kallscheuer N."/>
            <person name="Luecker S."/>
            <person name="Lage O.M."/>
            <person name="Pohl T."/>
            <person name="Merkel B.J."/>
            <person name="Hornburger P."/>
            <person name="Mueller R.-W."/>
            <person name="Bruemmer F."/>
            <person name="Labrenz M."/>
            <person name="Spormann A.M."/>
            <person name="Op Den Camp H."/>
            <person name="Overmann J."/>
            <person name="Amann R."/>
            <person name="Jetten M.S.M."/>
            <person name="Mascher T."/>
            <person name="Medema M.H."/>
            <person name="Devos D.P."/>
            <person name="Kaster A.-K."/>
            <person name="Ovreas L."/>
            <person name="Rohde M."/>
            <person name="Galperin M.Y."/>
            <person name="Jogler C."/>
        </authorList>
    </citation>
    <scope>NUCLEOTIDE SEQUENCE [LARGE SCALE GENOMIC DNA]</scope>
    <source>
        <strain evidence="1 2">CA13</strain>
    </source>
</reference>
<accession>A0A5C5ZCK2</accession>